<gene>
    <name evidence="2" type="ORF">A2373_00005</name>
</gene>
<dbReference type="Proteomes" id="UP000176300">
    <property type="component" value="Unassembled WGS sequence"/>
</dbReference>
<dbReference type="InterPro" id="IPR032095">
    <property type="entry name" value="Sacchrp_dh-like_C"/>
</dbReference>
<protein>
    <recommendedName>
        <fullName evidence="1">Saccharopine dehydrogenase-like C-terminal domain-containing protein</fullName>
    </recommendedName>
</protein>
<accession>A0A1F6NHE2</accession>
<dbReference type="AlphaFoldDB" id="A0A1F6NHE2"/>
<proteinExistence type="predicted"/>
<sequence>MGPDGYAQEMTNEEYTYASVLGPLGFVDADNPLGLNGSFYPFDVTLKLLEKVWTPGPSDRDCTVMRVYATGEYLGNEQQIVYSMCVPYDHNYDMSSLAKGTGAPFVAGVELLLSGLCAETGILGPGYVGKNADYMQFIRNSLQKQRFSYIKRVIKL</sequence>
<dbReference type="STRING" id="1798697.A2373_00005"/>
<comment type="caution">
    <text evidence="2">The sequence shown here is derived from an EMBL/GenBank/DDBJ whole genome shotgun (WGS) entry which is preliminary data.</text>
</comment>
<dbReference type="Gene3D" id="3.30.360.10">
    <property type="entry name" value="Dihydrodipicolinate Reductase, domain 2"/>
    <property type="match status" value="1"/>
</dbReference>
<feature type="domain" description="Saccharopine dehydrogenase-like C-terminal" evidence="1">
    <location>
        <begin position="21"/>
        <end position="144"/>
    </location>
</feature>
<name>A0A1F6NHE2_9BACT</name>
<organism evidence="2 3">
    <name type="scientific">Candidatus Magasanikbacteria bacterium RIFOXYB1_FULL_40_15</name>
    <dbReference type="NCBI Taxonomy" id="1798697"/>
    <lineage>
        <taxon>Bacteria</taxon>
        <taxon>Candidatus Magasanikiibacteriota</taxon>
    </lineage>
</organism>
<dbReference type="Pfam" id="PF16653">
    <property type="entry name" value="Sacchrp_dh_C"/>
    <property type="match status" value="1"/>
</dbReference>
<evidence type="ECO:0000259" key="1">
    <source>
        <dbReference type="Pfam" id="PF16653"/>
    </source>
</evidence>
<dbReference type="EMBL" id="MFQS01000015">
    <property type="protein sequence ID" value="OGH83347.1"/>
    <property type="molecule type" value="Genomic_DNA"/>
</dbReference>
<reference evidence="2 3" key="1">
    <citation type="journal article" date="2016" name="Nat. Commun.">
        <title>Thousands of microbial genomes shed light on interconnected biogeochemical processes in an aquifer system.</title>
        <authorList>
            <person name="Anantharaman K."/>
            <person name="Brown C.T."/>
            <person name="Hug L.A."/>
            <person name="Sharon I."/>
            <person name="Castelle C.J."/>
            <person name="Probst A.J."/>
            <person name="Thomas B.C."/>
            <person name="Singh A."/>
            <person name="Wilkins M.J."/>
            <person name="Karaoz U."/>
            <person name="Brodie E.L."/>
            <person name="Williams K.H."/>
            <person name="Hubbard S.S."/>
            <person name="Banfield J.F."/>
        </authorList>
    </citation>
    <scope>NUCLEOTIDE SEQUENCE [LARGE SCALE GENOMIC DNA]</scope>
</reference>
<evidence type="ECO:0000313" key="2">
    <source>
        <dbReference type="EMBL" id="OGH83347.1"/>
    </source>
</evidence>
<evidence type="ECO:0000313" key="3">
    <source>
        <dbReference type="Proteomes" id="UP000176300"/>
    </source>
</evidence>